<reference evidence="1 2" key="1">
    <citation type="journal article" date="2017" name="Genome Biol. Evol.">
        <title>Phytophthora megakarya and P. palmivora, closely related causal agents of cacao black pod rot, underwent increases in genome sizes and gene numbers by different mechanisms.</title>
        <authorList>
            <person name="Ali S.S."/>
            <person name="Shao J."/>
            <person name="Lary D.J."/>
            <person name="Kronmiller B."/>
            <person name="Shen D."/>
            <person name="Strem M.D."/>
            <person name="Amoako-Attah I."/>
            <person name="Akrofi A.Y."/>
            <person name="Begoude B.A."/>
            <person name="Ten Hoopen G.M."/>
            <person name="Coulibaly K."/>
            <person name="Kebe B.I."/>
            <person name="Melnick R.L."/>
            <person name="Guiltinan M.J."/>
            <person name="Tyler B.M."/>
            <person name="Meinhardt L.W."/>
            <person name="Bailey B.A."/>
        </authorList>
    </citation>
    <scope>NUCLEOTIDE SEQUENCE [LARGE SCALE GENOMIC DNA]</scope>
    <source>
        <strain evidence="2">sbr112.9</strain>
    </source>
</reference>
<accession>A0A2P4Y8D8</accession>
<organism evidence="1 2">
    <name type="scientific">Phytophthora palmivora</name>
    <dbReference type="NCBI Taxonomy" id="4796"/>
    <lineage>
        <taxon>Eukaryota</taxon>
        <taxon>Sar</taxon>
        <taxon>Stramenopiles</taxon>
        <taxon>Oomycota</taxon>
        <taxon>Peronosporomycetes</taxon>
        <taxon>Peronosporales</taxon>
        <taxon>Peronosporaceae</taxon>
        <taxon>Phytophthora</taxon>
    </lineage>
</organism>
<protein>
    <submittedName>
        <fullName evidence="1">Uncharacterized protein</fullName>
    </submittedName>
</protein>
<dbReference type="Proteomes" id="UP000237271">
    <property type="component" value="Unassembled WGS sequence"/>
</dbReference>
<evidence type="ECO:0000313" key="1">
    <source>
        <dbReference type="EMBL" id="POM74077.1"/>
    </source>
</evidence>
<dbReference type="AlphaFoldDB" id="A0A2P4Y8D8"/>
<gene>
    <name evidence="1" type="ORF">PHPALM_9010</name>
</gene>
<proteinExistence type="predicted"/>
<comment type="caution">
    <text evidence="1">The sequence shown here is derived from an EMBL/GenBank/DDBJ whole genome shotgun (WGS) entry which is preliminary data.</text>
</comment>
<sequence>MAFQARLREMKKAGWYSKEPTGLSVDFGYLKPGRTKKDLRGEEELMKYLDKLDIGEEESEERGICKCCKTAKRKATGRKW</sequence>
<name>A0A2P4Y8D8_9STRA</name>
<evidence type="ECO:0000313" key="2">
    <source>
        <dbReference type="Proteomes" id="UP000237271"/>
    </source>
</evidence>
<dbReference type="PANTHER" id="PTHR37069">
    <property type="entry name" value="DDE_TNP_1_7 DOMAIN-CONTAINING PROTEIN"/>
    <property type="match status" value="1"/>
</dbReference>
<dbReference type="OrthoDB" id="113522at2759"/>
<dbReference type="PANTHER" id="PTHR37069:SF2">
    <property type="entry name" value="PIGGYBAC TRANSPOSABLE ELEMENT-DERIVED PROTEIN DOMAIN-CONTAINING PROTEIN"/>
    <property type="match status" value="1"/>
</dbReference>
<keyword evidence="2" id="KW-1185">Reference proteome</keyword>
<dbReference type="EMBL" id="NCKW01004936">
    <property type="protein sequence ID" value="POM74077.1"/>
    <property type="molecule type" value="Genomic_DNA"/>
</dbReference>